<evidence type="ECO:0000313" key="2">
    <source>
        <dbReference type="Proteomes" id="UP001055072"/>
    </source>
</evidence>
<comment type="caution">
    <text evidence="1">The sequence shown here is derived from an EMBL/GenBank/DDBJ whole genome shotgun (WGS) entry which is preliminary data.</text>
</comment>
<keyword evidence="2" id="KW-1185">Reference proteome</keyword>
<accession>A0ACB8ULS2</accession>
<name>A0ACB8ULS2_9APHY</name>
<feature type="non-terminal residue" evidence="1">
    <location>
        <position position="1"/>
    </location>
</feature>
<gene>
    <name evidence="1" type="ORF">BDY19DRAFT_857633</name>
</gene>
<proteinExistence type="predicted"/>
<sequence length="407" mass="47232">PSHLEQQVLQYPPWVKGAPTQSFRDNLLEDTQYITSWISAGWTNDVMTYMNLIYLGIITNRVPIIAMFTPSHIGGDAPIITFGEVFDVPRFVKESGTPLLEWLDVKDPESDQMDTLGCWNVWESVQYYEHFPRNSFVPEWLNLDISYTRTPDWVKSIPNYEHDKGSTFWALARLAYPDDRDKNLGNTLPAPKSNETLDPDEHILCYDYLYYACAAVSSEYDHEYAPQWRDVGKYLHWTNEIETVTRQYVNRVFGLPADGPMPDYITIHVRHGDFKNWCGDEPLDECFAPISVIARRVREIQDELYAHKGIHIPMSRVIMTSDESDQAWWDEVTALGWVRMDHEEHRTVERYGRWFPVILDAAIQSLGQGFVGTDRSTFSILSRRRVLDWQDGAARMVLWGRKGADDH</sequence>
<dbReference type="EMBL" id="MU274900">
    <property type="protein sequence ID" value="KAI0095087.1"/>
    <property type="molecule type" value="Genomic_DNA"/>
</dbReference>
<organism evidence="1 2">
    <name type="scientific">Irpex rosettiformis</name>
    <dbReference type="NCBI Taxonomy" id="378272"/>
    <lineage>
        <taxon>Eukaryota</taxon>
        <taxon>Fungi</taxon>
        <taxon>Dikarya</taxon>
        <taxon>Basidiomycota</taxon>
        <taxon>Agaricomycotina</taxon>
        <taxon>Agaricomycetes</taxon>
        <taxon>Polyporales</taxon>
        <taxon>Irpicaceae</taxon>
        <taxon>Irpex</taxon>
    </lineage>
</organism>
<reference evidence="1" key="1">
    <citation type="journal article" date="2021" name="Environ. Microbiol.">
        <title>Gene family expansions and transcriptome signatures uncover fungal adaptations to wood decay.</title>
        <authorList>
            <person name="Hage H."/>
            <person name="Miyauchi S."/>
            <person name="Viragh M."/>
            <person name="Drula E."/>
            <person name="Min B."/>
            <person name="Chaduli D."/>
            <person name="Navarro D."/>
            <person name="Favel A."/>
            <person name="Norest M."/>
            <person name="Lesage-Meessen L."/>
            <person name="Balint B."/>
            <person name="Merenyi Z."/>
            <person name="de Eugenio L."/>
            <person name="Morin E."/>
            <person name="Martinez A.T."/>
            <person name="Baldrian P."/>
            <person name="Stursova M."/>
            <person name="Martinez M.J."/>
            <person name="Novotny C."/>
            <person name="Magnuson J.K."/>
            <person name="Spatafora J.W."/>
            <person name="Maurice S."/>
            <person name="Pangilinan J."/>
            <person name="Andreopoulos W."/>
            <person name="LaButti K."/>
            <person name="Hundley H."/>
            <person name="Na H."/>
            <person name="Kuo A."/>
            <person name="Barry K."/>
            <person name="Lipzen A."/>
            <person name="Henrissat B."/>
            <person name="Riley R."/>
            <person name="Ahrendt S."/>
            <person name="Nagy L.G."/>
            <person name="Grigoriev I.V."/>
            <person name="Martin F."/>
            <person name="Rosso M.N."/>
        </authorList>
    </citation>
    <scope>NUCLEOTIDE SEQUENCE</scope>
    <source>
        <strain evidence="1">CBS 384.51</strain>
    </source>
</reference>
<protein>
    <submittedName>
        <fullName evidence="1">Uncharacterized protein</fullName>
    </submittedName>
</protein>
<feature type="non-terminal residue" evidence="1">
    <location>
        <position position="407"/>
    </location>
</feature>
<dbReference type="Proteomes" id="UP001055072">
    <property type="component" value="Unassembled WGS sequence"/>
</dbReference>
<evidence type="ECO:0000313" key="1">
    <source>
        <dbReference type="EMBL" id="KAI0095087.1"/>
    </source>
</evidence>